<reference evidence="2" key="1">
    <citation type="journal article" date="2010" name="Genome Res.">
        <title>Population genomic sequencing of Coccidioides fungi reveals recent hybridization and transposon control.</title>
        <authorList>
            <person name="Neafsey D.E."/>
            <person name="Barker B.M."/>
            <person name="Sharpton T.J."/>
            <person name="Stajich J.E."/>
            <person name="Park D.J."/>
            <person name="Whiston E."/>
            <person name="Hung C.-Y."/>
            <person name="McMahan C."/>
            <person name="White J."/>
            <person name="Sykes S."/>
            <person name="Heiman D."/>
            <person name="Young S."/>
            <person name="Zeng Q."/>
            <person name="Abouelleil A."/>
            <person name="Aftuck L."/>
            <person name="Bessette D."/>
            <person name="Brown A."/>
            <person name="FitzGerald M."/>
            <person name="Lui A."/>
            <person name="Macdonald J.P."/>
            <person name="Priest M."/>
            <person name="Orbach M.J."/>
            <person name="Galgiani J.N."/>
            <person name="Kirkland T.N."/>
            <person name="Cole G.T."/>
            <person name="Birren B.W."/>
            <person name="Henn M.R."/>
            <person name="Taylor J.W."/>
            <person name="Rounsley S.D."/>
        </authorList>
    </citation>
    <scope>NUCLEOTIDE SEQUENCE [LARGE SCALE GENOMIC DNA]</scope>
    <source>
        <strain evidence="2">RMSCC 757 / Silveira</strain>
    </source>
</reference>
<sequence>MVDIGIGHQHPVFLWLKQHFMETMAADNIHIIGNNYASNDVPIPDTFLTVAPLDTKSIAVHSTGFSVSPLSQYKNFYAVILDNVLSSSECT</sequence>
<gene>
    <name evidence="1" type="ORF">CPSG_04948</name>
</gene>
<dbReference type="HOGENOM" id="CLU_2426865_0_0_1"/>
<evidence type="ECO:0000313" key="2">
    <source>
        <dbReference type="Proteomes" id="UP000002497"/>
    </source>
</evidence>
<dbReference type="EMBL" id="GL636492">
    <property type="protein sequence ID" value="EFW18262.1"/>
    <property type="molecule type" value="Genomic_DNA"/>
</dbReference>
<dbReference type="AlphaFoldDB" id="E9D5R8"/>
<protein>
    <submittedName>
        <fullName evidence="1">Uncharacterized protein</fullName>
    </submittedName>
</protein>
<keyword evidence="2" id="KW-1185">Reference proteome</keyword>
<proteinExistence type="predicted"/>
<evidence type="ECO:0000313" key="1">
    <source>
        <dbReference type="EMBL" id="EFW18262.1"/>
    </source>
</evidence>
<reference evidence="2" key="2">
    <citation type="submission" date="2010-03" db="EMBL/GenBank/DDBJ databases">
        <title>The genome sequence of Coccidioides posadasii strain Silveira.</title>
        <authorList>
            <consortium name="The Broad Institute Genome Sequencing Center for Infectious Disease"/>
            <person name="Neafsey D."/>
            <person name="Orbach M."/>
            <person name="Henn M.R."/>
            <person name="Cole G.T."/>
            <person name="Galgiani J."/>
            <person name="Gardner M.J."/>
            <person name="Kirkland T.N."/>
            <person name="Taylor J.W."/>
            <person name="Young S.K."/>
            <person name="Zeng Q."/>
            <person name="Koehrsen M."/>
            <person name="Alvarado L."/>
            <person name="Berlin A."/>
            <person name="Borenstein D."/>
            <person name="Chapman S.B."/>
            <person name="Chen Z."/>
            <person name="Engels R."/>
            <person name="Freedman E."/>
            <person name="Gellesch M."/>
            <person name="Goldberg J."/>
            <person name="Griggs A."/>
            <person name="Gujja S."/>
            <person name="Heilman E."/>
            <person name="Heiman D."/>
            <person name="Howarth C."/>
            <person name="Jen D."/>
            <person name="Larson L."/>
            <person name="Mehta T."/>
            <person name="Neiman D."/>
            <person name="Park D."/>
            <person name="Pearson M."/>
            <person name="Richards J."/>
            <person name="Roberts A."/>
            <person name="Saif S."/>
            <person name="Shea T."/>
            <person name="Shenoy N."/>
            <person name="Sisk P."/>
            <person name="Stolte C."/>
            <person name="Sykes S."/>
            <person name="Walk T."/>
            <person name="White J."/>
            <person name="Yandava C."/>
            <person name="Haas B."/>
            <person name="Nusbaum C."/>
            <person name="Birren B."/>
        </authorList>
    </citation>
    <scope>NUCLEOTIDE SEQUENCE [LARGE SCALE GENOMIC DNA]</scope>
    <source>
        <strain evidence="2">RMSCC 757 / Silveira</strain>
    </source>
</reference>
<dbReference type="STRING" id="443226.E9D5R8"/>
<accession>E9D5R8</accession>
<dbReference type="VEuPathDB" id="FungiDB:CPSG_04948"/>
<dbReference type="Proteomes" id="UP000002497">
    <property type="component" value="Unassembled WGS sequence"/>
</dbReference>
<name>E9D5R8_COCPS</name>
<organism evidence="2">
    <name type="scientific">Coccidioides posadasii (strain RMSCC 757 / Silveira)</name>
    <name type="common">Valley fever fungus</name>
    <dbReference type="NCBI Taxonomy" id="443226"/>
    <lineage>
        <taxon>Eukaryota</taxon>
        <taxon>Fungi</taxon>
        <taxon>Dikarya</taxon>
        <taxon>Ascomycota</taxon>
        <taxon>Pezizomycotina</taxon>
        <taxon>Eurotiomycetes</taxon>
        <taxon>Eurotiomycetidae</taxon>
        <taxon>Onygenales</taxon>
        <taxon>Onygenaceae</taxon>
        <taxon>Coccidioides</taxon>
    </lineage>
</organism>